<sequence length="103" mass="12122">MKIEFYSEKKLKKEILNIIGKYLDLNKYKVFFFGSRAEGKNSPRSDIDIGIEGPKEIPLEIMAKIKEEVEEIPTLYKIDVIDFKNVEKDFYEVAKKKVEFLNL</sequence>
<dbReference type="CDD" id="cd05403">
    <property type="entry name" value="NT_KNTase_like"/>
    <property type="match status" value="1"/>
</dbReference>
<dbReference type="Pfam" id="PF18765">
    <property type="entry name" value="Polbeta"/>
    <property type="match status" value="1"/>
</dbReference>
<gene>
    <name evidence="2" type="ORF">COV54_01870</name>
</gene>
<reference evidence="2 3" key="1">
    <citation type="submission" date="2017-09" db="EMBL/GenBank/DDBJ databases">
        <title>Depth-based differentiation of microbial function through sediment-hosted aquifers and enrichment of novel symbionts in the deep terrestrial subsurface.</title>
        <authorList>
            <person name="Probst A.J."/>
            <person name="Ladd B."/>
            <person name="Jarett J.K."/>
            <person name="Geller-Mcgrath D.E."/>
            <person name="Sieber C.M."/>
            <person name="Emerson J.B."/>
            <person name="Anantharaman K."/>
            <person name="Thomas B.C."/>
            <person name="Malmstrom R."/>
            <person name="Stieglmeier M."/>
            <person name="Klingl A."/>
            <person name="Woyke T."/>
            <person name="Ryan C.M."/>
            <person name="Banfield J.F."/>
        </authorList>
    </citation>
    <scope>NUCLEOTIDE SEQUENCE [LARGE SCALE GENOMIC DNA]</scope>
    <source>
        <strain evidence="2">CG11_big_fil_rev_8_21_14_0_20_38_23</strain>
    </source>
</reference>
<organism evidence="2 3">
    <name type="scientific">Candidatus Jorgensenbacteria bacterium CG11_big_fil_rev_8_21_14_0_20_38_23</name>
    <dbReference type="NCBI Taxonomy" id="1974594"/>
    <lineage>
        <taxon>Bacteria</taxon>
        <taxon>Candidatus Joergenseniibacteriota</taxon>
    </lineage>
</organism>
<dbReference type="Gene3D" id="3.30.460.10">
    <property type="entry name" value="Beta Polymerase, domain 2"/>
    <property type="match status" value="1"/>
</dbReference>
<feature type="domain" description="Polymerase beta nucleotidyltransferase" evidence="1">
    <location>
        <begin position="29"/>
        <end position="92"/>
    </location>
</feature>
<evidence type="ECO:0000313" key="3">
    <source>
        <dbReference type="Proteomes" id="UP000228867"/>
    </source>
</evidence>
<dbReference type="EMBL" id="PCWR01000044">
    <property type="protein sequence ID" value="PIR06922.1"/>
    <property type="molecule type" value="Genomic_DNA"/>
</dbReference>
<evidence type="ECO:0000259" key="1">
    <source>
        <dbReference type="Pfam" id="PF18765"/>
    </source>
</evidence>
<name>A0A2H0NDF0_9BACT</name>
<dbReference type="AlphaFoldDB" id="A0A2H0NDF0"/>
<protein>
    <recommendedName>
        <fullName evidence="1">Polymerase beta nucleotidyltransferase domain-containing protein</fullName>
    </recommendedName>
</protein>
<comment type="caution">
    <text evidence="2">The sequence shown here is derived from an EMBL/GenBank/DDBJ whole genome shotgun (WGS) entry which is preliminary data.</text>
</comment>
<proteinExistence type="predicted"/>
<dbReference type="SUPFAM" id="SSF81301">
    <property type="entry name" value="Nucleotidyltransferase"/>
    <property type="match status" value="1"/>
</dbReference>
<dbReference type="InterPro" id="IPR043519">
    <property type="entry name" value="NT_sf"/>
</dbReference>
<evidence type="ECO:0000313" key="2">
    <source>
        <dbReference type="EMBL" id="PIR06922.1"/>
    </source>
</evidence>
<dbReference type="Proteomes" id="UP000228867">
    <property type="component" value="Unassembled WGS sequence"/>
</dbReference>
<accession>A0A2H0NDF0</accession>
<dbReference type="InterPro" id="IPR041633">
    <property type="entry name" value="Polbeta"/>
</dbReference>